<feature type="domain" description="NR LBD" evidence="4">
    <location>
        <begin position="12"/>
        <end position="191"/>
    </location>
</feature>
<feature type="non-terminal residue" evidence="5">
    <location>
        <position position="219"/>
    </location>
</feature>
<proteinExistence type="predicted"/>
<keyword evidence="6" id="KW-1185">Reference proteome</keyword>
<dbReference type="GO" id="GO:0005634">
    <property type="term" value="C:nucleus"/>
    <property type="evidence" value="ECO:0007669"/>
    <property type="project" value="TreeGrafter"/>
</dbReference>
<evidence type="ECO:0000313" key="6">
    <source>
        <dbReference type="Proteomes" id="UP001432027"/>
    </source>
</evidence>
<dbReference type="AlphaFoldDB" id="A0AAV5TLC3"/>
<dbReference type="InterPro" id="IPR035500">
    <property type="entry name" value="NHR-like_dom_sf"/>
</dbReference>
<protein>
    <recommendedName>
        <fullName evidence="4">NR LBD domain-containing protein</fullName>
    </recommendedName>
</protein>
<accession>A0AAV5TLC3</accession>
<dbReference type="Proteomes" id="UP001432027">
    <property type="component" value="Unassembled WGS sequence"/>
</dbReference>
<evidence type="ECO:0000313" key="5">
    <source>
        <dbReference type="EMBL" id="GMS95174.1"/>
    </source>
</evidence>
<keyword evidence="3" id="KW-0675">Receptor</keyword>
<keyword evidence="2" id="KW-0804">Transcription</keyword>
<evidence type="ECO:0000256" key="1">
    <source>
        <dbReference type="ARBA" id="ARBA00023015"/>
    </source>
</evidence>
<reference evidence="5" key="1">
    <citation type="submission" date="2023-10" db="EMBL/GenBank/DDBJ databases">
        <title>Genome assembly of Pristionchus species.</title>
        <authorList>
            <person name="Yoshida K."/>
            <person name="Sommer R.J."/>
        </authorList>
    </citation>
    <scope>NUCLEOTIDE SEQUENCE</scope>
    <source>
        <strain evidence="5">RS0144</strain>
    </source>
</reference>
<evidence type="ECO:0000256" key="2">
    <source>
        <dbReference type="ARBA" id="ARBA00023163"/>
    </source>
</evidence>
<dbReference type="Pfam" id="PF00104">
    <property type="entry name" value="Hormone_recep"/>
    <property type="match status" value="1"/>
</dbReference>
<dbReference type="GO" id="GO:0003700">
    <property type="term" value="F:DNA-binding transcription factor activity"/>
    <property type="evidence" value="ECO:0007669"/>
    <property type="project" value="TreeGrafter"/>
</dbReference>
<name>A0AAV5TLC3_9BILA</name>
<dbReference type="InterPro" id="IPR000536">
    <property type="entry name" value="Nucl_hrmn_rcpt_lig-bd"/>
</dbReference>
<keyword evidence="1" id="KW-0805">Transcription regulation</keyword>
<dbReference type="PANTHER" id="PTHR46011:SF6">
    <property type="entry name" value="HIGH ZINC ACTIVATED NUCLEAR RECEPTOR PROTEIN"/>
    <property type="match status" value="1"/>
</dbReference>
<comment type="caution">
    <text evidence="5">The sequence shown here is derived from an EMBL/GenBank/DDBJ whole genome shotgun (WGS) entry which is preliminary data.</text>
</comment>
<gene>
    <name evidence="5" type="ORF">PENTCL1PPCAC_17348</name>
</gene>
<dbReference type="PANTHER" id="PTHR46011">
    <property type="entry name" value="NUCLEAR HORMONE RECEPTOR FAMILY MEMBER NHR-86-RELATED"/>
    <property type="match status" value="1"/>
</dbReference>
<dbReference type="Gene3D" id="1.10.565.10">
    <property type="entry name" value="Retinoid X Receptor"/>
    <property type="match status" value="1"/>
</dbReference>
<dbReference type="SUPFAM" id="SSF48508">
    <property type="entry name" value="Nuclear receptor ligand-binding domain"/>
    <property type="match status" value="1"/>
</dbReference>
<sequence length="219" mass="25468">MCNIDFFYLNYPFIFKELVSLLRQLIPDFVDLPETMKASMFTNLIGKFNALEYYFLSVGRFKQQGVCMCSLITVFDMDNVEEWATTSGGIRNRDLERSVRTFAIEYFGIFDRLLKSDGITETEFLAIIAILICQMDTTIELPDGFQHVFDETRARVFNELQGYYRNEMKLRDFSSRLGNVMSLSAALSELHLKSEEQLGLYSFLFDIQPLHELLKQAMN</sequence>
<dbReference type="EMBL" id="BTSX01000004">
    <property type="protein sequence ID" value="GMS95174.1"/>
    <property type="molecule type" value="Genomic_DNA"/>
</dbReference>
<dbReference type="SMART" id="SM00430">
    <property type="entry name" value="HOLI"/>
    <property type="match status" value="1"/>
</dbReference>
<organism evidence="5 6">
    <name type="scientific">Pristionchus entomophagus</name>
    <dbReference type="NCBI Taxonomy" id="358040"/>
    <lineage>
        <taxon>Eukaryota</taxon>
        <taxon>Metazoa</taxon>
        <taxon>Ecdysozoa</taxon>
        <taxon>Nematoda</taxon>
        <taxon>Chromadorea</taxon>
        <taxon>Rhabditida</taxon>
        <taxon>Rhabditina</taxon>
        <taxon>Diplogasteromorpha</taxon>
        <taxon>Diplogasteroidea</taxon>
        <taxon>Neodiplogasteridae</taxon>
        <taxon>Pristionchus</taxon>
    </lineage>
</organism>
<evidence type="ECO:0000259" key="4">
    <source>
        <dbReference type="SMART" id="SM00430"/>
    </source>
</evidence>
<evidence type="ECO:0000256" key="3">
    <source>
        <dbReference type="ARBA" id="ARBA00023170"/>
    </source>
</evidence>